<evidence type="ECO:0000256" key="2">
    <source>
        <dbReference type="ARBA" id="ARBA00009870"/>
    </source>
</evidence>
<reference evidence="10 11" key="1">
    <citation type="journal article" date="2017" name="Mol. Plant">
        <title>The Genome of Medicinal Plant Macleaya cordata Provides New Insights into Benzylisoquinoline Alkaloids Metabolism.</title>
        <authorList>
            <person name="Liu X."/>
            <person name="Liu Y."/>
            <person name="Huang P."/>
            <person name="Ma Y."/>
            <person name="Qing Z."/>
            <person name="Tang Q."/>
            <person name="Cao H."/>
            <person name="Cheng P."/>
            <person name="Zheng Y."/>
            <person name="Yuan Z."/>
            <person name="Zhou Y."/>
            <person name="Liu J."/>
            <person name="Tang Z."/>
            <person name="Zhuo Y."/>
            <person name="Zhang Y."/>
            <person name="Yu L."/>
            <person name="Huang J."/>
            <person name="Yang P."/>
            <person name="Peng Q."/>
            <person name="Zhang J."/>
            <person name="Jiang W."/>
            <person name="Zhang Z."/>
            <person name="Lin K."/>
            <person name="Ro D.K."/>
            <person name="Chen X."/>
            <person name="Xiong X."/>
            <person name="Shang Y."/>
            <person name="Huang S."/>
            <person name="Zeng J."/>
        </authorList>
    </citation>
    <scope>NUCLEOTIDE SEQUENCE [LARGE SCALE GENOMIC DNA]</scope>
    <source>
        <strain evidence="11">cv. BLH2017</strain>
        <tissue evidence="10">Root</tissue>
    </source>
</reference>
<dbReference type="Pfam" id="PF04824">
    <property type="entry name" value="Rad21_Rec8"/>
    <property type="match status" value="1"/>
</dbReference>
<dbReference type="EMBL" id="MVGT01001861">
    <property type="protein sequence ID" value="OVA10663.1"/>
    <property type="molecule type" value="Genomic_DNA"/>
</dbReference>
<proteinExistence type="inferred from homology"/>
<feature type="region of interest" description="Disordered" evidence="7">
    <location>
        <begin position="313"/>
        <end position="332"/>
    </location>
</feature>
<feature type="region of interest" description="Disordered" evidence="7">
    <location>
        <begin position="574"/>
        <end position="599"/>
    </location>
</feature>
<evidence type="ECO:0000256" key="7">
    <source>
        <dbReference type="SAM" id="MobiDB-lite"/>
    </source>
</evidence>
<dbReference type="GO" id="GO:0003682">
    <property type="term" value="F:chromatin binding"/>
    <property type="evidence" value="ECO:0007669"/>
    <property type="project" value="TreeGrafter"/>
</dbReference>
<gene>
    <name evidence="10" type="ORF">BVC80_59g56</name>
</gene>
<dbReference type="GO" id="GO:1990414">
    <property type="term" value="P:replication-born double-strand break repair via sister chromatid exchange"/>
    <property type="evidence" value="ECO:0007669"/>
    <property type="project" value="TreeGrafter"/>
</dbReference>
<keyword evidence="3" id="KW-0131">Cell cycle</keyword>
<evidence type="ECO:0000256" key="4">
    <source>
        <dbReference type="ARBA" id="ARBA00022829"/>
    </source>
</evidence>
<dbReference type="STRING" id="56857.A0A200QJH5"/>
<feature type="region of interest" description="Disordered" evidence="7">
    <location>
        <begin position="379"/>
        <end position="440"/>
    </location>
</feature>
<dbReference type="Proteomes" id="UP000195402">
    <property type="component" value="Unassembled WGS sequence"/>
</dbReference>
<dbReference type="InParanoid" id="A0A200QJH5"/>
<evidence type="ECO:0000313" key="11">
    <source>
        <dbReference type="Proteomes" id="UP000195402"/>
    </source>
</evidence>
<comment type="similarity">
    <text evidence="2">Belongs to the rad21 family.</text>
</comment>
<sequence>MFYSQFILAKKGPLGTIWIAAHLERKLRKNQVADTDIGVSVDSILFPEVPIALRLSSHLLLGVVRIYSRKVNYLFHDCSEALLKVKQAFRSTAVDLPPEESTAPYHSITLPETFDLDDFELPDSEFFQGNYVDHHVSTREQITLQDTMEGVVISTSQFGLDERFGDGDTSQIGLDLDEDLFFDKASTTRHTAVLVDSDDVDPQASGQAMTPFPDMDIDDDENKYGEDRTAKASEDKLADASGEQIDINPQDQTTADDPSTDFIACEQVPSTPGLAEEGVPSNGLVQEVVTSNLQLDSESRDSKTLVAEENLGSPSHVSNLHTGDTNNEVESSVNNKTSGIDGLISNGENGSLSGDLEVVQLKQQEDFPSTAVALDPVSSDLAGSMSSPTSVLAEQAKPISPTSEGLDRTMVSSDSIERAEASHDGPTSPKRPSLSSVEHTHAEGVEPHEIALVTPSACTLEETCGKPLPSVESVDANSNAISDCQPVSEGMPEIDGVSNKETFEHQASLNVSHEGELNDLCSPSYTGTHETEKIEGNACAEPEEVGIPNVGSDEKVSSHNHMLRACNSIQHQSDVVSSLGDETLGESAPDSLSRGAEPGSLETLEGKEVLQASVTSAVVQGEECHPIDVTDTTISEANERTESVPCDDIQINLIKSDEHLDTNISKDSHEESLECPASSDLPAPEILLSAPEAVPDAPGDLLVESSPGKEVSTGREGSGDGLRNLSKRKRNLMESTPVLPDGNTANLSGATRSKRILDSVPDDDDLLSSILVGRRSSVLKMKPTPPQPEIPSSKRRRVTSRVSTPKRKVLLDDTMVLHGDTIRQQLTTTEDIRRIRKKAPCTRPEIWMIEKHLLEDDIFSEPLFTGMPADLIDLHNGTLDLSDTRVSEIDATHISPKAPNMGELSISADPIKEDNVEGTGEPVVVGHDGEAHEPADTLVRTENQLSEDHLVNSIACQNQEQTEVLTDIPPLDLTNDGQFGEGSSMEVDKMGIGVVDIEAQAGLISENNFNVSSVSEIELLPMDKGNEVELLLQSDENLGKPIKEDSLANEKGDDAINVAGLNEEGLIIAEGASTEKDGSCIQESENGGLVEAVPPNIPQEDQVNVGESSSSLITAPIVDEYSLENGTCVIGDASIPSDSVNPSSESDDHAKDGIGRSELEVVIEDEIMTEKVRDDEENSSNLISTEGLQRDSLCPLEVNGHVENIPLDIGENLGCQEDNLGRSMDEESNAMDTAMRDPVDIGSTMDGNDTEFLNFDDDEVAEEEEDNGMPNSEEPRFQENSGWSSRTRSVARYLQTMFDKESGGQVRKVIPVDSLLSGKTRKEASRMFFETLVLKTRDYIHVEQEIPFDNINIKPRVKLMKSDF</sequence>
<feature type="domain" description="Rad21/Rec8-like protein C-terminal eukaryotic" evidence="8">
    <location>
        <begin position="1313"/>
        <end position="1358"/>
    </location>
</feature>
<organism evidence="10 11">
    <name type="scientific">Macleaya cordata</name>
    <name type="common">Five-seeded plume-poppy</name>
    <name type="synonym">Bocconia cordata</name>
    <dbReference type="NCBI Taxonomy" id="56857"/>
    <lineage>
        <taxon>Eukaryota</taxon>
        <taxon>Viridiplantae</taxon>
        <taxon>Streptophyta</taxon>
        <taxon>Embryophyta</taxon>
        <taxon>Tracheophyta</taxon>
        <taxon>Spermatophyta</taxon>
        <taxon>Magnoliopsida</taxon>
        <taxon>Ranunculales</taxon>
        <taxon>Papaveraceae</taxon>
        <taxon>Papaveroideae</taxon>
        <taxon>Macleaya</taxon>
    </lineage>
</organism>
<keyword evidence="11" id="KW-1185">Reference proteome</keyword>
<dbReference type="Gene3D" id="1.10.10.580">
    <property type="entry name" value="Structural maintenance of chromosome 1. Chain E"/>
    <property type="match status" value="1"/>
</dbReference>
<dbReference type="GO" id="GO:0007062">
    <property type="term" value="P:sister chromatid cohesion"/>
    <property type="evidence" value="ECO:0007669"/>
    <property type="project" value="InterPro"/>
</dbReference>
<feature type="compositionally biased region" description="Polar residues" evidence="7">
    <location>
        <begin position="247"/>
        <end position="257"/>
    </location>
</feature>
<keyword evidence="3" id="KW-0132">Cell division</keyword>
<feature type="domain" description="Rad21/Rec8-like protein N-terminal" evidence="9">
    <location>
        <begin position="1"/>
        <end position="101"/>
    </location>
</feature>
<name>A0A200QJH5_MACCD</name>
<evidence type="ECO:0000259" key="8">
    <source>
        <dbReference type="Pfam" id="PF04824"/>
    </source>
</evidence>
<dbReference type="PANTHER" id="PTHR12585:SF69">
    <property type="entry name" value="FI11703P"/>
    <property type="match status" value="1"/>
</dbReference>
<dbReference type="GO" id="GO:0005634">
    <property type="term" value="C:nucleus"/>
    <property type="evidence" value="ECO:0007669"/>
    <property type="project" value="UniProtKB-SubCell"/>
</dbReference>
<keyword evidence="4" id="KW-0159">Chromosome partition</keyword>
<keyword evidence="3" id="KW-0498">Mitosis</keyword>
<feature type="compositionally biased region" description="Basic and acidic residues" evidence="7">
    <location>
        <begin position="1146"/>
        <end position="1157"/>
    </location>
</feature>
<dbReference type="Pfam" id="PF04825">
    <property type="entry name" value="Rad21_Rec8_N"/>
    <property type="match status" value="1"/>
</dbReference>
<comment type="subunit">
    <text evidence="6">Component of the cohesin complex.</text>
</comment>
<feature type="region of interest" description="Disordered" evidence="7">
    <location>
        <begin position="777"/>
        <end position="803"/>
    </location>
</feature>
<dbReference type="PANTHER" id="PTHR12585">
    <property type="entry name" value="SCC1 / RAD21 FAMILY MEMBER"/>
    <property type="match status" value="1"/>
</dbReference>
<evidence type="ECO:0000313" key="10">
    <source>
        <dbReference type="EMBL" id="OVA10663.1"/>
    </source>
</evidence>
<dbReference type="SUPFAM" id="SSF46785">
    <property type="entry name" value="Winged helix' DNA-binding domain"/>
    <property type="match status" value="1"/>
</dbReference>
<dbReference type="OrthoDB" id="10071381at2759"/>
<evidence type="ECO:0000256" key="1">
    <source>
        <dbReference type="ARBA" id="ARBA00004123"/>
    </source>
</evidence>
<feature type="region of interest" description="Disordered" evidence="7">
    <location>
        <begin position="693"/>
        <end position="725"/>
    </location>
</feature>
<feature type="region of interest" description="Disordered" evidence="7">
    <location>
        <begin position="196"/>
        <end position="259"/>
    </location>
</feature>
<dbReference type="InterPro" id="IPR006910">
    <property type="entry name" value="Rad21_Rec8_N"/>
</dbReference>
<dbReference type="InterPro" id="IPR039781">
    <property type="entry name" value="Rad21/Rec8-like"/>
</dbReference>
<dbReference type="GO" id="GO:0007059">
    <property type="term" value="P:chromosome segregation"/>
    <property type="evidence" value="ECO:0007669"/>
    <property type="project" value="UniProtKB-KW"/>
</dbReference>
<evidence type="ECO:0000256" key="3">
    <source>
        <dbReference type="ARBA" id="ARBA00022776"/>
    </source>
</evidence>
<comment type="caution">
    <text evidence="10">The sequence shown here is derived from an EMBL/GenBank/DDBJ whole genome shotgun (WGS) entry which is preliminary data.</text>
</comment>
<dbReference type="OMA" id="VQMDDAM"/>
<feature type="compositionally biased region" description="Basic residues" evidence="7">
    <location>
        <begin position="793"/>
        <end position="803"/>
    </location>
</feature>
<feature type="compositionally biased region" description="Basic and acidic residues" evidence="7">
    <location>
        <begin position="222"/>
        <end position="238"/>
    </location>
</feature>
<feature type="region of interest" description="Disordered" evidence="7">
    <location>
        <begin position="1133"/>
        <end position="1157"/>
    </location>
</feature>
<feature type="region of interest" description="Disordered" evidence="7">
    <location>
        <begin position="1261"/>
        <end position="1284"/>
    </location>
</feature>
<keyword evidence="5" id="KW-0539">Nucleus</keyword>
<accession>A0A200QJH5</accession>
<dbReference type="CDD" id="cd21793">
    <property type="entry name" value="Rad21_Rec8_M_AtSYN1-like"/>
    <property type="match status" value="1"/>
</dbReference>
<evidence type="ECO:0000256" key="5">
    <source>
        <dbReference type="ARBA" id="ARBA00023242"/>
    </source>
</evidence>
<dbReference type="FunFam" id="1.10.10.580:FF:000002">
    <property type="entry name" value="Sister chromatid cohesion 1 protein 4"/>
    <property type="match status" value="1"/>
</dbReference>
<protein>
    <submittedName>
        <fullName evidence="10">Rad21/Rec8-like protein</fullName>
    </submittedName>
</protein>
<evidence type="ECO:0000256" key="6">
    <source>
        <dbReference type="ARBA" id="ARBA00064543"/>
    </source>
</evidence>
<dbReference type="InterPro" id="IPR036390">
    <property type="entry name" value="WH_DNA-bd_sf"/>
</dbReference>
<dbReference type="GO" id="GO:0008278">
    <property type="term" value="C:cohesin complex"/>
    <property type="evidence" value="ECO:0007669"/>
    <property type="project" value="InterPro"/>
</dbReference>
<evidence type="ECO:0000259" key="9">
    <source>
        <dbReference type="Pfam" id="PF04825"/>
    </source>
</evidence>
<dbReference type="InterPro" id="IPR006909">
    <property type="entry name" value="Rad21/Rec8_C_eu"/>
</dbReference>
<dbReference type="FunCoup" id="A0A200QJH5">
    <property type="interactions" value="1683"/>
</dbReference>
<dbReference type="InterPro" id="IPR023093">
    <property type="entry name" value="ScpA-like_C"/>
</dbReference>
<comment type="subcellular location">
    <subcellularLocation>
        <location evidence="1">Nucleus</location>
    </subcellularLocation>
</comment>